<dbReference type="PANTHER" id="PTHR33874:SF1">
    <property type="entry name" value="RING FINGER PROTEIN"/>
    <property type="match status" value="1"/>
</dbReference>
<dbReference type="PANTHER" id="PTHR33874">
    <property type="entry name" value="RING FINGER PROTEIN"/>
    <property type="match status" value="1"/>
</dbReference>
<sequence>MTWNVRVLQEHKRKLQVKGKIGKSINDAELTPNQLQEVLTFFCFLLALSKTFSVKKKKGKLRKAWDGSKVIYNVASWGATAIG</sequence>
<dbReference type="EMBL" id="JABCRI010000002">
    <property type="protein sequence ID" value="KAF8411382.1"/>
    <property type="molecule type" value="Genomic_DNA"/>
</dbReference>
<keyword evidence="2" id="KW-1185">Reference proteome</keyword>
<comment type="caution">
    <text evidence="1">The sequence shown here is derived from an EMBL/GenBank/DDBJ whole genome shotgun (WGS) entry which is preliminary data.</text>
</comment>
<protein>
    <submittedName>
        <fullName evidence="1">Uncharacterized protein</fullName>
    </submittedName>
</protein>
<evidence type="ECO:0000313" key="2">
    <source>
        <dbReference type="Proteomes" id="UP000655225"/>
    </source>
</evidence>
<dbReference type="AlphaFoldDB" id="A0A834ZZG1"/>
<name>A0A834ZZG1_TETSI</name>
<proteinExistence type="predicted"/>
<reference evidence="1 2" key="1">
    <citation type="submission" date="2020-04" db="EMBL/GenBank/DDBJ databases">
        <title>Plant Genome Project.</title>
        <authorList>
            <person name="Zhang R.-G."/>
        </authorList>
    </citation>
    <scope>NUCLEOTIDE SEQUENCE [LARGE SCALE GENOMIC DNA]</scope>
    <source>
        <strain evidence="1">YNK0</strain>
        <tissue evidence="1">Leaf</tissue>
    </source>
</reference>
<organism evidence="1 2">
    <name type="scientific">Tetracentron sinense</name>
    <name type="common">Spur-leaf</name>
    <dbReference type="NCBI Taxonomy" id="13715"/>
    <lineage>
        <taxon>Eukaryota</taxon>
        <taxon>Viridiplantae</taxon>
        <taxon>Streptophyta</taxon>
        <taxon>Embryophyta</taxon>
        <taxon>Tracheophyta</taxon>
        <taxon>Spermatophyta</taxon>
        <taxon>Magnoliopsida</taxon>
        <taxon>Trochodendrales</taxon>
        <taxon>Trochodendraceae</taxon>
        <taxon>Tetracentron</taxon>
    </lineage>
</organism>
<dbReference type="Proteomes" id="UP000655225">
    <property type="component" value="Unassembled WGS sequence"/>
</dbReference>
<accession>A0A834ZZG1</accession>
<gene>
    <name evidence="1" type="ORF">HHK36_003931</name>
</gene>
<evidence type="ECO:0000313" key="1">
    <source>
        <dbReference type="EMBL" id="KAF8411382.1"/>
    </source>
</evidence>
<dbReference type="OrthoDB" id="2014733at2759"/>